<sequence>MSYHIWSDNEIQMLIAGLKRYNFDWDELRCKILPNLTVAQIKNKFYSNRYYKTLSMQPITLQEKILLKSLKHIGQQKTNQEIQLEMSELLNKLSESLTK</sequence>
<name>A0AA86RDC8_9EUKA</name>
<protein>
    <submittedName>
        <fullName evidence="2">Myb-like DNA-binding domain-containing protein</fullName>
    </submittedName>
    <submittedName>
        <fullName evidence="3">Myb-like_DNA-binding domain-containing protein</fullName>
    </submittedName>
</protein>
<dbReference type="Proteomes" id="UP001642409">
    <property type="component" value="Unassembled WGS sequence"/>
</dbReference>
<dbReference type="SUPFAM" id="SSF46689">
    <property type="entry name" value="Homeodomain-like"/>
    <property type="match status" value="1"/>
</dbReference>
<accession>A0AA86RDC8</accession>
<evidence type="ECO:0000313" key="5">
    <source>
        <dbReference type="Proteomes" id="UP001642409"/>
    </source>
</evidence>
<evidence type="ECO:0000313" key="1">
    <source>
        <dbReference type="EMBL" id="CAI9920787.1"/>
    </source>
</evidence>
<proteinExistence type="predicted"/>
<comment type="caution">
    <text evidence="2">The sequence shown here is derived from an EMBL/GenBank/DDBJ whole genome shotgun (WGS) entry which is preliminary data.</text>
</comment>
<keyword evidence="2" id="KW-0238">DNA-binding</keyword>
<dbReference type="GO" id="GO:0003677">
    <property type="term" value="F:DNA binding"/>
    <property type="evidence" value="ECO:0007669"/>
    <property type="project" value="UniProtKB-KW"/>
</dbReference>
<gene>
    <name evidence="3" type="ORF">HINF_LOCUS42193</name>
    <name evidence="4" type="ORF">HINF_LOCUS46261</name>
    <name evidence="2" type="ORF">HINF_LOCUS59561</name>
    <name evidence="1" type="ORF">HINF_LOCUS8432</name>
</gene>
<organism evidence="2">
    <name type="scientific">Hexamita inflata</name>
    <dbReference type="NCBI Taxonomy" id="28002"/>
    <lineage>
        <taxon>Eukaryota</taxon>
        <taxon>Metamonada</taxon>
        <taxon>Diplomonadida</taxon>
        <taxon>Hexamitidae</taxon>
        <taxon>Hexamitinae</taxon>
        <taxon>Hexamita</taxon>
    </lineage>
</organism>
<reference evidence="3 5" key="2">
    <citation type="submission" date="2024-07" db="EMBL/GenBank/DDBJ databases">
        <authorList>
            <person name="Akdeniz Z."/>
        </authorList>
    </citation>
    <scope>NUCLEOTIDE SEQUENCE [LARGE SCALE GENOMIC DNA]</scope>
</reference>
<dbReference type="EMBL" id="CAXDID020000204">
    <property type="protein sequence ID" value="CAL6054849.1"/>
    <property type="molecule type" value="Genomic_DNA"/>
</dbReference>
<keyword evidence="5" id="KW-1185">Reference proteome</keyword>
<dbReference type="CDD" id="cd00167">
    <property type="entry name" value="SANT"/>
    <property type="match status" value="1"/>
</dbReference>
<dbReference type="Gene3D" id="1.10.10.60">
    <property type="entry name" value="Homeodomain-like"/>
    <property type="match status" value="1"/>
</dbReference>
<evidence type="ECO:0000313" key="2">
    <source>
        <dbReference type="EMBL" id="CAI9971916.1"/>
    </source>
</evidence>
<evidence type="ECO:0000313" key="3">
    <source>
        <dbReference type="EMBL" id="CAL6047409.1"/>
    </source>
</evidence>
<evidence type="ECO:0000313" key="4">
    <source>
        <dbReference type="EMBL" id="CAL6054849.1"/>
    </source>
</evidence>
<dbReference type="AlphaFoldDB" id="A0AA86RDC8"/>
<dbReference type="EMBL" id="CATOUU010001099">
    <property type="protein sequence ID" value="CAI9971916.1"/>
    <property type="molecule type" value="Genomic_DNA"/>
</dbReference>
<reference evidence="2" key="1">
    <citation type="submission" date="2023-06" db="EMBL/GenBank/DDBJ databases">
        <authorList>
            <person name="Kurt Z."/>
        </authorList>
    </citation>
    <scope>NUCLEOTIDE SEQUENCE</scope>
</reference>
<dbReference type="InterPro" id="IPR001005">
    <property type="entry name" value="SANT/Myb"/>
</dbReference>
<dbReference type="EMBL" id="CATOUU010000204">
    <property type="protein sequence ID" value="CAI9920787.1"/>
    <property type="molecule type" value="Genomic_DNA"/>
</dbReference>
<dbReference type="InterPro" id="IPR009057">
    <property type="entry name" value="Homeodomain-like_sf"/>
</dbReference>
<dbReference type="EMBL" id="CAXDID020000171">
    <property type="protein sequence ID" value="CAL6047409.1"/>
    <property type="molecule type" value="Genomic_DNA"/>
</dbReference>